<feature type="coiled-coil region" evidence="2">
    <location>
        <begin position="240"/>
        <end position="270"/>
    </location>
</feature>
<proteinExistence type="predicted"/>
<dbReference type="GO" id="GO:0046872">
    <property type="term" value="F:metal ion binding"/>
    <property type="evidence" value="ECO:0007669"/>
    <property type="project" value="UniProtKB-KW"/>
</dbReference>
<sequence>MRQNAAIILLEKTLENSLFERLRTQEQLGYNVQVYYSTDKVGSACFNVLVQSASHDPIYLHNRIDSHLEDLIMNELPQMSLNEFTQLRQSNFNELRESPTDLSSDSYTFIRGFQNRTYAFIASEATACAIETMEFTEFLMRVQALWKGKRYLDEVLIPQFRKNNSQNNIKQTSDFEGKQKEKDFETDSLKVMKSNSIIEQSQYNVDDPRTFPFGSRAYFRVFAPRFAHLKDKPPQEMNIVENQQEEINNKQNLQKEKNQEEQMNNNENNGLISSIDKKVNGAQNKRPSCPPSPLPYFFVKDVVLFKEANVKQGYTSYW</sequence>
<dbReference type="PANTHER" id="PTHR43690:SF18">
    <property type="entry name" value="INSULIN-DEGRADING ENZYME-RELATED"/>
    <property type="match status" value="1"/>
</dbReference>
<reference evidence="4 5" key="1">
    <citation type="submission" date="2019-03" db="EMBL/GenBank/DDBJ databases">
        <title>Single cell metagenomics reveals metabolic interactions within the superorganism composed of flagellate Streblomastix strix and complex community of Bacteroidetes bacteria on its surface.</title>
        <authorList>
            <person name="Treitli S.C."/>
            <person name="Kolisko M."/>
            <person name="Husnik F."/>
            <person name="Keeling P."/>
            <person name="Hampl V."/>
        </authorList>
    </citation>
    <scope>NUCLEOTIDE SEQUENCE [LARGE SCALE GENOMIC DNA]</scope>
    <source>
        <strain evidence="4">ST1C</strain>
    </source>
</reference>
<evidence type="ECO:0000313" key="5">
    <source>
        <dbReference type="Proteomes" id="UP000324800"/>
    </source>
</evidence>
<dbReference type="InterPro" id="IPR054734">
    <property type="entry name" value="PqqF-like_C_4"/>
</dbReference>
<dbReference type="Proteomes" id="UP000324800">
    <property type="component" value="Unassembled WGS sequence"/>
</dbReference>
<dbReference type="AlphaFoldDB" id="A0A5J4UBB3"/>
<feature type="domain" description="Coenzyme PQQ synthesis protein F-like C-terminal lobe" evidence="3">
    <location>
        <begin position="9"/>
        <end position="106"/>
    </location>
</feature>
<organism evidence="4 5">
    <name type="scientific">Streblomastix strix</name>
    <dbReference type="NCBI Taxonomy" id="222440"/>
    <lineage>
        <taxon>Eukaryota</taxon>
        <taxon>Metamonada</taxon>
        <taxon>Preaxostyla</taxon>
        <taxon>Oxymonadida</taxon>
        <taxon>Streblomastigidae</taxon>
        <taxon>Streblomastix</taxon>
    </lineage>
</organism>
<evidence type="ECO:0000313" key="4">
    <source>
        <dbReference type="EMBL" id="KAA6367211.1"/>
    </source>
</evidence>
<protein>
    <recommendedName>
        <fullName evidence="3">Coenzyme PQQ synthesis protein F-like C-terminal lobe domain-containing protein</fullName>
    </recommendedName>
</protein>
<dbReference type="PANTHER" id="PTHR43690">
    <property type="entry name" value="NARDILYSIN"/>
    <property type="match status" value="1"/>
</dbReference>
<comment type="caution">
    <text evidence="4">The sequence shown here is derived from an EMBL/GenBank/DDBJ whole genome shotgun (WGS) entry which is preliminary data.</text>
</comment>
<gene>
    <name evidence="4" type="ORF">EZS28_037262</name>
</gene>
<dbReference type="InterPro" id="IPR011249">
    <property type="entry name" value="Metalloenz_LuxS/M16"/>
</dbReference>
<dbReference type="Pfam" id="PF22456">
    <property type="entry name" value="PqqF-like_C_4"/>
    <property type="match status" value="1"/>
</dbReference>
<evidence type="ECO:0000259" key="3">
    <source>
        <dbReference type="Pfam" id="PF22456"/>
    </source>
</evidence>
<evidence type="ECO:0000256" key="1">
    <source>
        <dbReference type="ARBA" id="ARBA00022723"/>
    </source>
</evidence>
<dbReference type="OrthoDB" id="952271at2759"/>
<accession>A0A5J4UBB3</accession>
<dbReference type="Gene3D" id="3.30.830.10">
    <property type="entry name" value="Metalloenzyme, LuxS/M16 peptidase-like"/>
    <property type="match status" value="2"/>
</dbReference>
<dbReference type="SUPFAM" id="SSF63411">
    <property type="entry name" value="LuxS/MPP-like metallohydrolase"/>
    <property type="match status" value="1"/>
</dbReference>
<dbReference type="InterPro" id="IPR050626">
    <property type="entry name" value="Peptidase_M16"/>
</dbReference>
<keyword evidence="1" id="KW-0479">Metal-binding</keyword>
<evidence type="ECO:0000256" key="2">
    <source>
        <dbReference type="SAM" id="Coils"/>
    </source>
</evidence>
<dbReference type="EMBL" id="SNRW01018570">
    <property type="protein sequence ID" value="KAA6367211.1"/>
    <property type="molecule type" value="Genomic_DNA"/>
</dbReference>
<keyword evidence="2" id="KW-0175">Coiled coil</keyword>
<name>A0A5J4UBB3_9EUKA</name>